<protein>
    <recommendedName>
        <fullName evidence="1">AB hydrolase-1 domain-containing protein</fullName>
    </recommendedName>
</protein>
<sequence length="340" mass="38429">MIAQIAVGVVVGCLGYAYFAIQPQPPKICGTPGGPPVTSPRVKLDDGRHLAYKERGVSKEEAKHRIIISHGFDDSKDFNINLSDELLKELGIYILSFDRAGYGESTPNPARSVKSEAFDIQELADKLGLGPKFYVVGVSIGAYPTYSCLKYIPHRLSGAALVVPFVHYWWKGVPAKLLKEALGTLPVSDQWTFRVAHYAPWLFNWWMTQKWFTNLSIMQGILDVFCRSDLEIIKQLSATPKEGQEKVRQQGVHECLHRDLMVGFGNWEFGPTDISDPFPNKDGPVHLWQGYEDRYIPYKLNRYLSEQLPWIKYHEVPDAGHLLLYNATLCEAIFRALVSS</sequence>
<dbReference type="InterPro" id="IPR000073">
    <property type="entry name" value="AB_hydrolase_1"/>
</dbReference>
<organism evidence="2 3">
    <name type="scientific">Salvia divinorum</name>
    <name type="common">Maria pastora</name>
    <name type="synonym">Diviner's sage</name>
    <dbReference type="NCBI Taxonomy" id="28513"/>
    <lineage>
        <taxon>Eukaryota</taxon>
        <taxon>Viridiplantae</taxon>
        <taxon>Streptophyta</taxon>
        <taxon>Embryophyta</taxon>
        <taxon>Tracheophyta</taxon>
        <taxon>Spermatophyta</taxon>
        <taxon>Magnoliopsida</taxon>
        <taxon>eudicotyledons</taxon>
        <taxon>Gunneridae</taxon>
        <taxon>Pentapetalae</taxon>
        <taxon>asterids</taxon>
        <taxon>lamiids</taxon>
        <taxon>Lamiales</taxon>
        <taxon>Lamiaceae</taxon>
        <taxon>Nepetoideae</taxon>
        <taxon>Mentheae</taxon>
        <taxon>Salviinae</taxon>
        <taxon>Salvia</taxon>
        <taxon>Salvia subgen. Calosphace</taxon>
    </lineage>
</organism>
<dbReference type="AlphaFoldDB" id="A0ABD1GJ93"/>
<evidence type="ECO:0000313" key="3">
    <source>
        <dbReference type="Proteomes" id="UP001567538"/>
    </source>
</evidence>
<keyword evidence="3" id="KW-1185">Reference proteome</keyword>
<proteinExistence type="predicted"/>
<dbReference type="PANTHER" id="PTHR45763">
    <property type="entry name" value="HYDROLASE, ALPHA/BETA FOLD FAMILY PROTEIN, EXPRESSED-RELATED"/>
    <property type="match status" value="1"/>
</dbReference>
<dbReference type="PANTHER" id="PTHR45763:SF21">
    <property type="entry name" value="ALPHA_BETA-HYDROLASES SUPERFAMILY PROTEIN"/>
    <property type="match status" value="1"/>
</dbReference>
<dbReference type="GO" id="GO:0016787">
    <property type="term" value="F:hydrolase activity"/>
    <property type="evidence" value="ECO:0007669"/>
    <property type="project" value="UniProtKB-ARBA"/>
</dbReference>
<accession>A0ABD1GJ93</accession>
<dbReference type="InterPro" id="IPR029058">
    <property type="entry name" value="AB_hydrolase_fold"/>
</dbReference>
<gene>
    <name evidence="2" type="ORF">AAHA92_20967</name>
</gene>
<evidence type="ECO:0000313" key="2">
    <source>
        <dbReference type="EMBL" id="KAL1544067.1"/>
    </source>
</evidence>
<evidence type="ECO:0000259" key="1">
    <source>
        <dbReference type="Pfam" id="PF12697"/>
    </source>
</evidence>
<feature type="domain" description="AB hydrolase-1" evidence="1">
    <location>
        <begin position="67"/>
        <end position="325"/>
    </location>
</feature>
<reference evidence="2 3" key="1">
    <citation type="submission" date="2024-06" db="EMBL/GenBank/DDBJ databases">
        <title>A chromosome level genome sequence of Diviner's sage (Salvia divinorum).</title>
        <authorList>
            <person name="Ford S.A."/>
            <person name="Ro D.-K."/>
            <person name="Ness R.W."/>
            <person name="Phillips M.A."/>
        </authorList>
    </citation>
    <scope>NUCLEOTIDE SEQUENCE [LARGE SCALE GENOMIC DNA]</scope>
    <source>
        <strain evidence="2">SAF-2024a</strain>
        <tissue evidence="2">Leaf</tissue>
    </source>
</reference>
<dbReference type="Proteomes" id="UP001567538">
    <property type="component" value="Unassembled WGS sequence"/>
</dbReference>
<name>A0ABD1GJ93_SALDI</name>
<dbReference type="SUPFAM" id="SSF53474">
    <property type="entry name" value="alpha/beta-Hydrolases"/>
    <property type="match status" value="1"/>
</dbReference>
<dbReference type="EMBL" id="JBEAFC010000008">
    <property type="protein sequence ID" value="KAL1544067.1"/>
    <property type="molecule type" value="Genomic_DNA"/>
</dbReference>
<comment type="caution">
    <text evidence="2">The sequence shown here is derived from an EMBL/GenBank/DDBJ whole genome shotgun (WGS) entry which is preliminary data.</text>
</comment>
<dbReference type="Gene3D" id="3.40.50.1820">
    <property type="entry name" value="alpha/beta hydrolase"/>
    <property type="match status" value="1"/>
</dbReference>
<dbReference type="FunFam" id="3.40.50.1820:FF:000270">
    <property type="entry name" value="Alpha/beta-Hydrolases superfamily protein"/>
    <property type="match status" value="1"/>
</dbReference>
<dbReference type="Pfam" id="PF12697">
    <property type="entry name" value="Abhydrolase_6"/>
    <property type="match status" value="1"/>
</dbReference>